<feature type="compositionally biased region" description="Basic and acidic residues" evidence="5">
    <location>
        <begin position="589"/>
        <end position="616"/>
    </location>
</feature>
<dbReference type="InterPro" id="IPR002516">
    <property type="entry name" value="Glyco_trans_11"/>
</dbReference>
<feature type="region of interest" description="Disordered" evidence="5">
    <location>
        <begin position="2335"/>
        <end position="2389"/>
    </location>
</feature>
<feature type="compositionally biased region" description="Polar residues" evidence="5">
    <location>
        <begin position="1502"/>
        <end position="1520"/>
    </location>
</feature>
<name>A0A5N4AHD6_PHOPY</name>
<dbReference type="Pfam" id="PF01531">
    <property type="entry name" value="Glyco_transf_11"/>
    <property type="match status" value="1"/>
</dbReference>
<dbReference type="EC" id="2.4.1.-" evidence="4"/>
<evidence type="ECO:0000256" key="4">
    <source>
        <dbReference type="RuleBase" id="RU363129"/>
    </source>
</evidence>
<keyword evidence="1 4" id="KW-0328">Glycosyltransferase</keyword>
<feature type="compositionally biased region" description="Basic and acidic residues" evidence="5">
    <location>
        <begin position="1525"/>
        <end position="1541"/>
    </location>
</feature>
<keyword evidence="4" id="KW-0735">Signal-anchor</keyword>
<dbReference type="Gene3D" id="3.30.160.60">
    <property type="entry name" value="Classic Zinc Finger"/>
    <property type="match status" value="1"/>
</dbReference>
<feature type="region of interest" description="Disordered" evidence="5">
    <location>
        <begin position="645"/>
        <end position="677"/>
    </location>
</feature>
<evidence type="ECO:0000313" key="8">
    <source>
        <dbReference type="Proteomes" id="UP000327044"/>
    </source>
</evidence>
<dbReference type="UniPathway" id="UPA00378"/>
<dbReference type="InParanoid" id="A0A5N4AHD6"/>
<feature type="compositionally biased region" description="Polar residues" evidence="5">
    <location>
        <begin position="2352"/>
        <end position="2373"/>
    </location>
</feature>
<dbReference type="FunCoup" id="A0A5N4AHD6">
    <property type="interactions" value="31"/>
</dbReference>
<keyword evidence="2 4" id="KW-0808">Transferase</keyword>
<feature type="domain" description="C2H2-type" evidence="6">
    <location>
        <begin position="546"/>
        <end position="574"/>
    </location>
</feature>
<reference evidence="7 8" key="1">
    <citation type="journal article" date="2018" name="Elife">
        <title>Firefly genomes illuminate parallel origins of bioluminescence in beetles.</title>
        <authorList>
            <person name="Fallon T.R."/>
            <person name="Lower S.E."/>
            <person name="Chang C.H."/>
            <person name="Bessho-Uehara M."/>
            <person name="Martin G.J."/>
            <person name="Bewick A.J."/>
            <person name="Behringer M."/>
            <person name="Debat H.J."/>
            <person name="Wong I."/>
            <person name="Day J.C."/>
            <person name="Suvorov A."/>
            <person name="Silva C.J."/>
            <person name="Stanger-Hall K.F."/>
            <person name="Hall D.W."/>
            <person name="Schmitz R.J."/>
            <person name="Nelson D.R."/>
            <person name="Lewis S.M."/>
            <person name="Shigenobu S."/>
            <person name="Bybee S.M."/>
            <person name="Larracuente A.M."/>
            <person name="Oba Y."/>
            <person name="Weng J.K."/>
        </authorList>
    </citation>
    <scope>NUCLEOTIDE SEQUENCE [LARGE SCALE GENOMIC DNA]</scope>
    <source>
        <strain evidence="7">1611_PpyrPB1</strain>
        <tissue evidence="7">Whole body</tissue>
    </source>
</reference>
<feature type="compositionally biased region" description="Low complexity" evidence="5">
    <location>
        <begin position="1340"/>
        <end position="1351"/>
    </location>
</feature>
<dbReference type="GO" id="GO:0032580">
    <property type="term" value="C:Golgi cisterna membrane"/>
    <property type="evidence" value="ECO:0007669"/>
    <property type="project" value="UniProtKB-SubCell"/>
</dbReference>
<keyword evidence="3" id="KW-0479">Metal-binding</keyword>
<feature type="compositionally biased region" description="Basic and acidic residues" evidence="5">
    <location>
        <begin position="2726"/>
        <end position="2743"/>
    </location>
</feature>
<feature type="compositionally biased region" description="Polar residues" evidence="5">
    <location>
        <begin position="619"/>
        <end position="633"/>
    </location>
</feature>
<feature type="compositionally biased region" description="Basic residues" evidence="5">
    <location>
        <begin position="2744"/>
        <end position="2756"/>
    </location>
</feature>
<feature type="region of interest" description="Disordered" evidence="5">
    <location>
        <begin position="1502"/>
        <end position="1542"/>
    </location>
</feature>
<dbReference type="PANTHER" id="PTHR11927">
    <property type="entry name" value="GALACTOSIDE 2-L-FUCOSYLTRANSFERASE"/>
    <property type="match status" value="1"/>
</dbReference>
<dbReference type="InterPro" id="IPR013087">
    <property type="entry name" value="Znf_C2H2_type"/>
</dbReference>
<feature type="region of interest" description="Disordered" evidence="5">
    <location>
        <begin position="584"/>
        <end position="633"/>
    </location>
</feature>
<proteinExistence type="inferred from homology"/>
<protein>
    <recommendedName>
        <fullName evidence="4">L-Fucosyltransferase</fullName>
        <ecNumber evidence="4">2.4.1.-</ecNumber>
    </recommendedName>
</protein>
<gene>
    <name evidence="7" type="ORF">PPYR_10782</name>
</gene>
<dbReference type="EMBL" id="VVIM01000007">
    <property type="protein sequence ID" value="KAB0796721.1"/>
    <property type="molecule type" value="Genomic_DNA"/>
</dbReference>
<dbReference type="SMART" id="SM00355">
    <property type="entry name" value="ZnF_C2H2"/>
    <property type="match status" value="6"/>
</dbReference>
<feature type="region of interest" description="Disordered" evidence="5">
    <location>
        <begin position="2722"/>
        <end position="2781"/>
    </location>
</feature>
<evidence type="ECO:0000256" key="1">
    <source>
        <dbReference type="ARBA" id="ARBA00022676"/>
    </source>
</evidence>
<dbReference type="PROSITE" id="PS00028">
    <property type="entry name" value="ZINC_FINGER_C2H2_1"/>
    <property type="match status" value="4"/>
</dbReference>
<keyword evidence="4" id="KW-0333">Golgi apparatus</keyword>
<keyword evidence="4" id="KW-0325">Glycoprotein</keyword>
<dbReference type="PROSITE" id="PS50157">
    <property type="entry name" value="ZINC_FINGER_C2H2_2"/>
    <property type="match status" value="2"/>
</dbReference>
<evidence type="ECO:0000256" key="2">
    <source>
        <dbReference type="ARBA" id="ARBA00022679"/>
    </source>
</evidence>
<dbReference type="GO" id="GO:0008270">
    <property type="term" value="F:zinc ion binding"/>
    <property type="evidence" value="ECO:0007669"/>
    <property type="project" value="UniProtKB-KW"/>
</dbReference>
<dbReference type="GO" id="GO:0008107">
    <property type="term" value="F:galactoside 2-alpha-L-fucosyltransferase activity"/>
    <property type="evidence" value="ECO:0007669"/>
    <property type="project" value="InterPro"/>
</dbReference>
<keyword evidence="4" id="KW-0812">Transmembrane</keyword>
<keyword evidence="3" id="KW-0863">Zinc-finger</keyword>
<dbReference type="GO" id="GO:0005975">
    <property type="term" value="P:carbohydrate metabolic process"/>
    <property type="evidence" value="ECO:0007669"/>
    <property type="project" value="InterPro"/>
</dbReference>
<comment type="caution">
    <text evidence="7">The sequence shown here is derived from an EMBL/GenBank/DDBJ whole genome shotgun (WGS) entry which is preliminary data.</text>
</comment>
<dbReference type="CDD" id="cd11301">
    <property type="entry name" value="Fut1_Fut2_like"/>
    <property type="match status" value="1"/>
</dbReference>
<keyword evidence="8" id="KW-1185">Reference proteome</keyword>
<evidence type="ECO:0000256" key="5">
    <source>
        <dbReference type="SAM" id="MobiDB-lite"/>
    </source>
</evidence>
<sequence length="3001" mass="341065">MGVTLKMVILAVFLISSVTWFLYIQFFLLRPATSSYASPTKRYIDLEKKVCSNPKLKEKKSWAKQQCPKNGIVTSATEGRLGNKMWSYISVWAVARAVGLDPYVPRCLRSPLDQIFDRLSVPLIEEISHCPFDEKNVVNSLDSWQHMNQSIVIPSFAFQQKLSVRWAQDIRCEFRFKKELINKSQNILRLASQKRTNCTFVSVHIRRTDYQAYLKRKYSIRLANTSFYYSAMKYFESKYSSVVFIISSDDPNWCSKTFKEKNNVYITGTRVSPALDLAIMSSCNHSIIDYGTFGEWGAILAGGDPLVLAMVNSGSFDSDVDRNEKDGFTQLNHIVETPQSVVSIHAVSGSLCENDFTTQTADSLPVSQAIEPTATKTEFKCNMSAEFVRVRDTNVEGTKEMRGKIEIQQKNKKVAEQIVKMRCLRNFKVEGKPSICCSVPLDRIPDVLKVCSSLIAAKTAVTVGEKSKEVMKNKEMCLYCDRTFIIPAMKQKHMNRFHSLKLSKFRNLPNVRRSLIKCWFCDLNTEKFELKQLFAHFVTEHSEKYFGCLECEIRFPTFHAIESHNTLMHSTVSPLRVSTEPVITSELKTGTHEDTTKTPSEKVEPPLAKTKTENKRNIKANNQNSLNYLNSDTVKTRRKCQSKYLSYNKNGNSNSQLPDSLEDSQKTNNSKIKSKTKLVKELRNKKLSVISTKMGMKHCLRITRQRSKILENAKNSKKRIAPPTQKPQSNLTTKYITYPNSCSPYDISYRVKKITDHSIDNLRISSLTFDDVFDKAFFNRVKCNIQENLLNFVDGKVFKSVESENRISSFQKREDSPPEEGNSNCGYAMTSTPVVLIEANIIDDLESQFDSKSKKKGSASADEILPFKYFTRRKYQAVISERKGNKDLSKLDMWTQLVMKNRQQKILSDQKTDKEMVEYKKSDEYKTKVQLEELNGILDKRGPLEDLREEAMRTVALEKLNSVPAEKNVESYLDVTIILNDLLNNLFPKDTSSTDLPLSDSVRNQAIIPENKLQAEEMLNVFNLQRISYVPQRVEDGETAMTELTGEWARTRIYVCAACGLKLPNAKLLVDHKNLFHVNVWCQHYEFVGNQGELYRHLSIPGLGKIGAIEDKLVNDIWRRSDARVCSKCNKRFNCLGDLHRHMLECGGDLAWMLERKKYKYRPYGSKTRKKRRGLLRLLHAFRNHTREKRKKTIKKFTGPRQKPSDADTIQRMLANLPAKRTTRKVISLKDGFPRTVLTKKLVNANSQPIQKEVKTVVKNVKKNSNINRTRRLLRSNSSILLENNLLLPKFKRKKNENHIIQRCSLRTNKSIQKRFLTKNPIVSTCKLSDELIKTLTRNDQGSSETGSSDDGTSEDQVESNIPQNADGSPIKDTVPVNDKLNVQVEVEQDGGKSLRRKKQKNKVQSKVVRKKVSEIKGKKNFSDMSNIRKLRYRSAKILPTVSSQKFRPKIKKKTKRNFVKKSVTEIIQVDGCSQSKSFSKSDIDSKECDISSNLVVTVTNINPPAQSSDNTLQLSTSEVEPNLDENKLEPSNLENDKMPTEDNLPVPIIAPFETKIVEATPAPQPPKRIKKLRGLNDCIAMLTNKLHDKNFDSNGSNALENFCSKTIHSILNNATGGVQVESNNAPVTVQQSEEHKEPAPLIDQVMLNISIENKVVETQRSVLTESVTYEDFYCIPDKPAKVKHKRRKTRKKELKTIPEIVNDKLQENNPEFNRNCCIENQLNLEKEQVCSDSDKFSNSEKENTFSDHLHKVPKTKKTRRKYERVIQLTLPTQVESPTSIVDSHIIDVINAVATNELVDSEDEVPLAQLIKKYDVQQIEETCTSDHGEVMNLVNTDPSPIANEEVAVSEQVENEEPKDSAENVDLHQAMELFKDSNNEIESNEAPPDCTDTSASEKLANEAQETVVTAETPLLDNVQEKIPKPGTAKSKRKKKVVRKTKVKVMSKPSEVENAYCDICNKTFRRSENLLKHKRTLTHIAKLSELEALEMATNSKKLDEPIVIEEYNVMNEEQMSYENIGSVTCDAYPQSEVSATFDLGSPPETLKLVDIINDVLSKPVDTEYVEHRNFSNLVLQSDPEIKRCKSLGERKSFDCDKLQTVDTTSLPTIEDDFEDAKISNTAADVIVEKQISLLENMIEDNRKSAEFVSSDLPEYSCESNSSTFSILSDHKPEDSNEITFTHNTNIIAKLIKPTTDDVVIPSAHYEQISDDSNSSHFPIEEQKSRKVLNRDEELFLECCSLLKSSSDVSDLCRKSVKPAKFFNNFGLKPVDELEWMEQKQIPIAGTLLDHTTATPLNLTHSNTPVCDTFYSDVTFSNTDNSNSKIFLEKSDNNFFTQPPMFEDISTESDDSSRKSMTNSKSVATASAEYNGNANFGNEDRSSPNVESAQIPCEDSDQIEVECDNVRIVENQRQNEEEALQPVEIQDDVKSPSPTPLQKSEGVKIIQSNITDYVVTKNVKKHENKKLLTKGALKVFEGLKVSIPKGDLDMKEVLSCSPTSKRLEIEAEQDKIAEKKSHTRKDFINRNFIFNNILKNGKKVNNKLGLKVTKKRYNAQKHAKVIKASHDKKSHDVYDFEETQDSVDMFMKNSDSLPDYHSFKNKISCKLGLAEDVDENESTLPKSKEDMKKTTLNNSNLPPSRKLKMNKTITKKKCMIMGRIFKNALKPKAADEMKNIPAIDNSKIVENFVMDCHNLQNTSQTKHKLTEEEMNLLFDSLLNEDNCNGASKETLKNDHTAEVKSVDTKPKSKANRPKKRQRAHSSDSSDEEFSIKKSSKKQVNRKSSNNDCVINLEQELKECIGVASRKSQRKCTSGKQNVLVEYWSSDESNFDYESVTMLDNVINTNPVEDVPANPFTQIITSAIDATEMDEGNHLDDLSVKEDADDKSKEMKKRCFKTKHFRKKSAIATDKTIEGRDSVTIASTRQKRNAADTLYYWSSSSEDEMQDIIEVKPLRDDGEDDDRPTQQGWIVGDSPKKLVTMLAQAKGKKLDVEYVKKNRKKRTTL</sequence>
<evidence type="ECO:0000259" key="6">
    <source>
        <dbReference type="PROSITE" id="PS50157"/>
    </source>
</evidence>
<accession>A0A5N4AHD6</accession>
<feature type="region of interest" description="Disordered" evidence="5">
    <location>
        <begin position="2414"/>
        <end position="2436"/>
    </location>
</feature>
<evidence type="ECO:0000313" key="7">
    <source>
        <dbReference type="EMBL" id="KAB0796721.1"/>
    </source>
</evidence>
<evidence type="ECO:0000256" key="3">
    <source>
        <dbReference type="PROSITE-ProRule" id="PRU00042"/>
    </source>
</evidence>
<dbReference type="SUPFAM" id="SSF57667">
    <property type="entry name" value="beta-beta-alpha zinc fingers"/>
    <property type="match status" value="1"/>
</dbReference>
<feature type="region of interest" description="Disordered" evidence="5">
    <location>
        <begin position="1337"/>
        <end position="1379"/>
    </location>
</feature>
<keyword evidence="3" id="KW-0862">Zinc</keyword>
<feature type="domain" description="C2H2-type" evidence="6">
    <location>
        <begin position="1953"/>
        <end position="1982"/>
    </location>
</feature>
<dbReference type="PANTHER" id="PTHR11927:SF9">
    <property type="entry name" value="L-FUCOSYLTRANSFERASE"/>
    <property type="match status" value="1"/>
</dbReference>
<comment type="subcellular location">
    <subcellularLocation>
        <location evidence="4">Golgi apparatus</location>
        <location evidence="4">Golgi stack membrane</location>
        <topology evidence="4">Single-pass type II membrane protein</topology>
    </subcellularLocation>
</comment>
<dbReference type="Proteomes" id="UP000327044">
    <property type="component" value="Unassembled WGS sequence"/>
</dbReference>
<feature type="compositionally biased region" description="Polar residues" evidence="5">
    <location>
        <begin position="645"/>
        <end position="658"/>
    </location>
</feature>
<comment type="pathway">
    <text evidence="4">Protein modification; protein glycosylation.</text>
</comment>
<organism evidence="7 8">
    <name type="scientific">Photinus pyralis</name>
    <name type="common">Common eastern firefly</name>
    <name type="synonym">Lampyris pyralis</name>
    <dbReference type="NCBI Taxonomy" id="7054"/>
    <lineage>
        <taxon>Eukaryota</taxon>
        <taxon>Metazoa</taxon>
        <taxon>Ecdysozoa</taxon>
        <taxon>Arthropoda</taxon>
        <taxon>Hexapoda</taxon>
        <taxon>Insecta</taxon>
        <taxon>Pterygota</taxon>
        <taxon>Neoptera</taxon>
        <taxon>Endopterygota</taxon>
        <taxon>Coleoptera</taxon>
        <taxon>Polyphaga</taxon>
        <taxon>Elateriformia</taxon>
        <taxon>Elateroidea</taxon>
        <taxon>Lampyridae</taxon>
        <taxon>Lampyrinae</taxon>
        <taxon>Photinus</taxon>
    </lineage>
</organism>
<dbReference type="InterPro" id="IPR036236">
    <property type="entry name" value="Znf_C2H2_sf"/>
</dbReference>
<feature type="region of interest" description="Disordered" evidence="5">
    <location>
        <begin position="2613"/>
        <end position="2639"/>
    </location>
</feature>
<comment type="similarity">
    <text evidence="4">Belongs to the glycosyltransferase 11 family.</text>
</comment>